<dbReference type="EMBL" id="JARGEI010000005">
    <property type="protein sequence ID" value="KAJ8731448.1"/>
    <property type="molecule type" value="Genomic_DNA"/>
</dbReference>
<evidence type="ECO:0000256" key="1">
    <source>
        <dbReference type="SAM" id="Coils"/>
    </source>
</evidence>
<dbReference type="Gene3D" id="1.10.287.1490">
    <property type="match status" value="1"/>
</dbReference>
<accession>A0AAD7YXE9</accession>
<comment type="caution">
    <text evidence="3">The sequence shown here is derived from an EMBL/GenBank/DDBJ whole genome shotgun (WGS) entry which is preliminary data.</text>
</comment>
<organism evidence="3 4">
    <name type="scientific">Mythimna separata</name>
    <name type="common">Oriental armyworm</name>
    <name type="synonym">Pseudaletia separata</name>
    <dbReference type="NCBI Taxonomy" id="271217"/>
    <lineage>
        <taxon>Eukaryota</taxon>
        <taxon>Metazoa</taxon>
        <taxon>Ecdysozoa</taxon>
        <taxon>Arthropoda</taxon>
        <taxon>Hexapoda</taxon>
        <taxon>Insecta</taxon>
        <taxon>Pterygota</taxon>
        <taxon>Neoptera</taxon>
        <taxon>Endopterygota</taxon>
        <taxon>Lepidoptera</taxon>
        <taxon>Glossata</taxon>
        <taxon>Ditrysia</taxon>
        <taxon>Noctuoidea</taxon>
        <taxon>Noctuidae</taxon>
        <taxon>Noctuinae</taxon>
        <taxon>Hadenini</taxon>
        <taxon>Mythimna</taxon>
    </lineage>
</organism>
<name>A0AAD7YXE9_MYTSE</name>
<sequence length="304" mass="34415">MSQPQSLTSAKKDCTKACVKTVRNITTTRRNKRFALNSPPETAPAATSEDVRSIVQEVIKTELAIMLQQINSTIVNTVNRELAPIRKDIEDLKKSLNFHTTEFDAFKSEHDELKNTMRDLKGDNMKLQTTVVDLSQRLNYLEQHVRANNLELQCLPENKQENLYTVVRHLGSVVGCEIKDSDISHCTRIAKLNTSNARPRSIVIQFASSRIRDQLMASVIEYNKNKTHDKLNTADLGIAGTRSPVFIAEHLSPANKALHAATRIKAKQSGYKYVWVRNGRIFVRKTDGDDHILIKNLDNLQNLK</sequence>
<feature type="domain" description="FP protein C-terminal" evidence="2">
    <location>
        <begin position="252"/>
        <end position="304"/>
    </location>
</feature>
<dbReference type="Pfam" id="PF25298">
    <property type="entry name" value="Baculo_FP_2nd"/>
    <property type="match status" value="1"/>
</dbReference>
<evidence type="ECO:0000259" key="2">
    <source>
        <dbReference type="Pfam" id="PF25298"/>
    </source>
</evidence>
<gene>
    <name evidence="3" type="ORF">PYW07_004612</name>
</gene>
<proteinExistence type="predicted"/>
<reference evidence="3" key="1">
    <citation type="submission" date="2023-03" db="EMBL/GenBank/DDBJ databases">
        <title>Chromosome-level genomes of two armyworms, Mythimna separata and Mythimna loreyi, provide insights into the biosynthesis and reception of sex pheromones.</title>
        <authorList>
            <person name="Zhao H."/>
        </authorList>
    </citation>
    <scope>NUCLEOTIDE SEQUENCE</scope>
    <source>
        <strain evidence="3">BeijingLab</strain>
        <tissue evidence="3">Pupa</tissue>
    </source>
</reference>
<keyword evidence="4" id="KW-1185">Reference proteome</keyword>
<evidence type="ECO:0000313" key="4">
    <source>
        <dbReference type="Proteomes" id="UP001231518"/>
    </source>
</evidence>
<dbReference type="AlphaFoldDB" id="A0AAD7YXE9"/>
<dbReference type="Proteomes" id="UP001231518">
    <property type="component" value="Chromosome 16"/>
</dbReference>
<evidence type="ECO:0000313" key="3">
    <source>
        <dbReference type="EMBL" id="KAJ8731448.1"/>
    </source>
</evidence>
<feature type="coiled-coil region" evidence="1">
    <location>
        <begin position="103"/>
        <end position="130"/>
    </location>
</feature>
<protein>
    <recommendedName>
        <fullName evidence="2">FP protein C-terminal domain-containing protein</fullName>
    </recommendedName>
</protein>
<dbReference type="InterPro" id="IPR057251">
    <property type="entry name" value="FP_C"/>
</dbReference>
<keyword evidence="1" id="KW-0175">Coiled coil</keyword>